<dbReference type="Proteomes" id="UP000271087">
    <property type="component" value="Unassembled WGS sequence"/>
</dbReference>
<dbReference type="GO" id="GO:0046961">
    <property type="term" value="F:proton-transporting ATPase activity, rotational mechanism"/>
    <property type="evidence" value="ECO:0007669"/>
    <property type="project" value="InterPro"/>
</dbReference>
<dbReference type="EMBL" id="UYRW01000783">
    <property type="protein sequence ID" value="VDK70754.1"/>
    <property type="molecule type" value="Genomic_DNA"/>
</dbReference>
<evidence type="ECO:0000256" key="5">
    <source>
        <dbReference type="ARBA" id="ARBA00023065"/>
    </source>
</evidence>
<dbReference type="InterPro" id="IPR029071">
    <property type="entry name" value="Ubiquitin-like_domsf"/>
</dbReference>
<dbReference type="Pfam" id="PF03179">
    <property type="entry name" value="V-ATPase_G"/>
    <property type="match status" value="1"/>
</dbReference>
<organism evidence="11">
    <name type="scientific">Onchocerca ochengi</name>
    <name type="common">Filarial nematode worm</name>
    <dbReference type="NCBI Taxonomy" id="42157"/>
    <lineage>
        <taxon>Eukaryota</taxon>
        <taxon>Metazoa</taxon>
        <taxon>Ecdysozoa</taxon>
        <taxon>Nematoda</taxon>
        <taxon>Chromadorea</taxon>
        <taxon>Rhabditida</taxon>
        <taxon>Spirurina</taxon>
        <taxon>Spiruromorpha</taxon>
        <taxon>Filarioidea</taxon>
        <taxon>Onchocercidae</taxon>
        <taxon>Onchocerca</taxon>
    </lineage>
</organism>
<keyword evidence="7" id="KW-0175">Coiled coil</keyword>
<dbReference type="InterPro" id="IPR000626">
    <property type="entry name" value="Ubiquitin-like_dom"/>
</dbReference>
<dbReference type="InterPro" id="IPR039732">
    <property type="entry name" value="Hub1/Ubl5"/>
</dbReference>
<dbReference type="FunFam" id="1.20.5.620:FF:000004">
    <property type="entry name" value="V-type proton ATPase subunit G"/>
    <property type="match status" value="1"/>
</dbReference>
<evidence type="ECO:0000256" key="7">
    <source>
        <dbReference type="SAM" id="Coils"/>
    </source>
</evidence>
<evidence type="ECO:0000256" key="6">
    <source>
        <dbReference type="RuleBase" id="RU364019"/>
    </source>
</evidence>
<dbReference type="Gene3D" id="3.10.20.90">
    <property type="entry name" value="Phosphatidylinositol 3-kinase Catalytic Subunit, Chain A, domain 1"/>
    <property type="match status" value="1"/>
</dbReference>
<evidence type="ECO:0000256" key="4">
    <source>
        <dbReference type="ARBA" id="ARBA00022786"/>
    </source>
</evidence>
<proteinExistence type="inferred from homology"/>
<keyword evidence="4" id="KW-0833">Ubl conjugation pathway</keyword>
<dbReference type="OrthoDB" id="3881at2759"/>
<dbReference type="SUPFAM" id="SSF54236">
    <property type="entry name" value="Ubiquitin-like"/>
    <property type="match status" value="1"/>
</dbReference>
<dbReference type="Gene3D" id="1.20.5.620">
    <property type="entry name" value="F1F0 ATP synthase subunit B, membrane domain"/>
    <property type="match status" value="1"/>
</dbReference>
<dbReference type="GO" id="GO:0016471">
    <property type="term" value="C:vacuolar proton-transporting V-type ATPase complex"/>
    <property type="evidence" value="ECO:0007669"/>
    <property type="project" value="InterPro"/>
</dbReference>
<reference evidence="9 10" key="2">
    <citation type="submission" date="2018-08" db="EMBL/GenBank/DDBJ databases">
        <authorList>
            <person name="Laetsch R D."/>
            <person name="Stevens L."/>
            <person name="Kumar S."/>
            <person name="Blaxter L. M."/>
        </authorList>
    </citation>
    <scope>NUCLEOTIDE SEQUENCE [LARGE SCALE GENOMIC DNA]</scope>
</reference>
<sequence>MASQTQGIQQLLAAEKRAAEKINEARKRKAQRLKQAKQEAQAEIEKYRVERERQFKEYEQKYLGKKEDIEMKIKQDTEDTIKKMEDSVVKNKQQIFEMIEITVNDRLGKKVRIKCNPNDTIGDLKKLIAAQTGTRFEKIVLKKWYTIYKDHITLQDYEIHDGFNFELYYQ</sequence>
<name>A0A182E757_ONCOC</name>
<protein>
    <recommendedName>
        <fullName evidence="6">V-type proton ATPase subunit G</fullName>
    </recommendedName>
</protein>
<dbReference type="WBParaSite" id="nOo.2.0.1.t03848-RA">
    <property type="protein sequence ID" value="nOo.2.0.1.t03848-RA"/>
    <property type="gene ID" value="nOo.2.0.1.g03848"/>
</dbReference>
<dbReference type="FunFam" id="3.10.20.90:FF:000052">
    <property type="entry name" value="Ubiquitin-like protein 5"/>
    <property type="match status" value="1"/>
</dbReference>
<feature type="domain" description="Ubiquitin-like" evidence="8">
    <location>
        <begin position="99"/>
        <end position="170"/>
    </location>
</feature>
<keyword evidence="3 6" id="KW-0375">Hydrogen ion transport</keyword>
<dbReference type="STRING" id="42157.A0A182E757"/>
<keyword evidence="10" id="KW-1185">Reference proteome</keyword>
<evidence type="ECO:0000313" key="10">
    <source>
        <dbReference type="Proteomes" id="UP000271087"/>
    </source>
</evidence>
<gene>
    <name evidence="9" type="ORF">NOO_LOCUS3848</name>
</gene>
<dbReference type="NCBIfam" id="TIGR01147">
    <property type="entry name" value="V_ATP_synt_G"/>
    <property type="match status" value="1"/>
</dbReference>
<dbReference type="PROSITE" id="PS50053">
    <property type="entry name" value="UBIQUITIN_2"/>
    <property type="match status" value="1"/>
</dbReference>
<comment type="subunit">
    <text evidence="6">V-ATPase is a heteromultimeric enzyme made up of two complexes: the ATP-hydrolytic V1 complex and the proton translocation V0 complex.</text>
</comment>
<evidence type="ECO:0000256" key="1">
    <source>
        <dbReference type="ARBA" id="ARBA00010066"/>
    </source>
</evidence>
<evidence type="ECO:0000313" key="11">
    <source>
        <dbReference type="WBParaSite" id="nOo.2.0.1.t03848-RA"/>
    </source>
</evidence>
<reference evidence="11" key="1">
    <citation type="submission" date="2016-06" db="UniProtKB">
        <authorList>
            <consortium name="WormBaseParasite"/>
        </authorList>
    </citation>
    <scope>IDENTIFICATION</scope>
</reference>
<dbReference type="InterPro" id="IPR005124">
    <property type="entry name" value="V-ATPase_G"/>
</dbReference>
<dbReference type="AlphaFoldDB" id="A0A182E757"/>
<dbReference type="PANTHER" id="PTHR13042">
    <property type="entry name" value="UBIQUITIN-LIKE PROTEIN 5"/>
    <property type="match status" value="1"/>
</dbReference>
<keyword evidence="2 6" id="KW-0813">Transport</keyword>
<comment type="function">
    <text evidence="6">Subunit of the V1 complex of vacuolar(H+)-ATPase (V-ATPase), a multisubunit enzyme composed of a peripheral complex (V1) that hydrolyzes ATP and a membrane integral complex (V0) that translocates protons. V-ATPase is responsible for acidifying and maintaining the pH of intracellular compartments and in some cell types, is targeted to the plasma membrane, where it is responsible for acidifying the extracellular environment.</text>
</comment>
<keyword evidence="5 6" id="KW-0406">Ion transport</keyword>
<evidence type="ECO:0000256" key="3">
    <source>
        <dbReference type="ARBA" id="ARBA00022781"/>
    </source>
</evidence>
<accession>A0A182E757</accession>
<dbReference type="CDD" id="cd01791">
    <property type="entry name" value="Ubl_UBL5"/>
    <property type="match status" value="1"/>
</dbReference>
<evidence type="ECO:0000259" key="8">
    <source>
        <dbReference type="PROSITE" id="PS50053"/>
    </source>
</evidence>
<evidence type="ECO:0000256" key="2">
    <source>
        <dbReference type="ARBA" id="ARBA00022448"/>
    </source>
</evidence>
<comment type="similarity">
    <text evidence="1 6">Belongs to the V-ATPase G subunit family.</text>
</comment>
<feature type="coiled-coil region" evidence="7">
    <location>
        <begin position="8"/>
        <end position="94"/>
    </location>
</feature>
<evidence type="ECO:0000313" key="9">
    <source>
        <dbReference type="EMBL" id="VDK70754.1"/>
    </source>
</evidence>